<comment type="caution">
    <text evidence="2">The sequence shown here is derived from an EMBL/GenBank/DDBJ whole genome shotgun (WGS) entry which is preliminary data.</text>
</comment>
<proteinExistence type="predicted"/>
<evidence type="ECO:0000256" key="1">
    <source>
        <dbReference type="SAM" id="MobiDB-lite"/>
    </source>
</evidence>
<dbReference type="AlphaFoldDB" id="A0A328N9L7"/>
<reference evidence="2 3" key="1">
    <citation type="submission" date="2018-03" db="EMBL/GenBank/DDBJ databases">
        <title>Defining the species Micromonospora saelicesensis and Micromonospora noduli under the framework of genomics.</title>
        <authorList>
            <person name="Riesco R."/>
            <person name="Trujillo M.E."/>
        </authorList>
    </citation>
    <scope>NUCLEOTIDE SEQUENCE [LARGE SCALE GENOMIC DNA]</scope>
    <source>
        <strain evidence="2 3">LAH08</strain>
    </source>
</reference>
<evidence type="ECO:0000313" key="3">
    <source>
        <dbReference type="Proteomes" id="UP000248966"/>
    </source>
</evidence>
<gene>
    <name evidence="2" type="ORF">LAH08_03068</name>
</gene>
<sequence length="362" mass="39427">MTGVCPRRAHVLATGGRMTWPASAWKQIQAPCAAANLLPTATARDASWRSLPDCVRPPDEWNLLAVPDAMQQIGHTAQRVGDAETTLDHLGHPREGPAGIVPTVQDRTFIEHLGQLFQLADGEFAVRTARPGRRQSLRSASSPPPPPQTHRLLRNPQLRSDLRGRYRPLELDAAWIRTFSRRTRAAAFMPPPAGYLIPPAYRTHRPRSRRHADGRQPFNFCSAAVRYHREQTAQRPPFGRSTCGLREFSESGPRVKLVATPSGRAEPHPNAQDSAGRPGLAPVEGTAGVGFRTGLLAVGSARTLTIKIEIEPYGSRSDTAFVAHFALDTDRSVVPNKSTVRPTKVFAASDPEGRRGVGGISG</sequence>
<accession>A0A328N9L7</accession>
<feature type="region of interest" description="Disordered" evidence="1">
    <location>
        <begin position="129"/>
        <end position="159"/>
    </location>
</feature>
<protein>
    <submittedName>
        <fullName evidence="2">Uncharacterized protein</fullName>
    </submittedName>
</protein>
<dbReference type="EMBL" id="PYAA01000017">
    <property type="protein sequence ID" value="RAO00815.1"/>
    <property type="molecule type" value="Genomic_DNA"/>
</dbReference>
<dbReference type="Proteomes" id="UP000248966">
    <property type="component" value="Unassembled WGS sequence"/>
</dbReference>
<organism evidence="2 3">
    <name type="scientific">Micromonospora noduli</name>
    <dbReference type="NCBI Taxonomy" id="709876"/>
    <lineage>
        <taxon>Bacteria</taxon>
        <taxon>Bacillati</taxon>
        <taxon>Actinomycetota</taxon>
        <taxon>Actinomycetes</taxon>
        <taxon>Micromonosporales</taxon>
        <taxon>Micromonosporaceae</taxon>
        <taxon>Micromonospora</taxon>
    </lineage>
</organism>
<evidence type="ECO:0000313" key="2">
    <source>
        <dbReference type="EMBL" id="RAO00815.1"/>
    </source>
</evidence>
<feature type="region of interest" description="Disordered" evidence="1">
    <location>
        <begin position="259"/>
        <end position="281"/>
    </location>
</feature>
<name>A0A328N9L7_9ACTN</name>